<dbReference type="EC" id="2.1.1.164" evidence="2"/>
<dbReference type="GO" id="GO:0102082">
    <property type="term" value="F:demethylrebeccamycin--D-glucose O-methyltransferase activity"/>
    <property type="evidence" value="ECO:0007669"/>
    <property type="project" value="UniProtKB-EC"/>
</dbReference>
<dbReference type="Proteomes" id="UP000317835">
    <property type="component" value="Chromosome"/>
</dbReference>
<keyword evidence="2" id="KW-0808">Transferase</keyword>
<proteinExistence type="predicted"/>
<organism evidence="2 3">
    <name type="scientific">Tautonia plasticadhaerens</name>
    <dbReference type="NCBI Taxonomy" id="2527974"/>
    <lineage>
        <taxon>Bacteria</taxon>
        <taxon>Pseudomonadati</taxon>
        <taxon>Planctomycetota</taxon>
        <taxon>Planctomycetia</taxon>
        <taxon>Isosphaerales</taxon>
        <taxon>Isosphaeraceae</taxon>
        <taxon>Tautonia</taxon>
    </lineage>
</organism>
<dbReference type="PANTHER" id="PTHR42912:SF93">
    <property type="entry name" value="N6-ADENOSINE-METHYLTRANSFERASE TMT1A"/>
    <property type="match status" value="1"/>
</dbReference>
<dbReference type="Pfam" id="PF08241">
    <property type="entry name" value="Methyltransf_11"/>
    <property type="match status" value="1"/>
</dbReference>
<evidence type="ECO:0000313" key="2">
    <source>
        <dbReference type="EMBL" id="QDV34363.1"/>
    </source>
</evidence>
<accession>A0A518H0K2</accession>
<dbReference type="KEGG" id="tpla:ElP_22480"/>
<dbReference type="InterPro" id="IPR013216">
    <property type="entry name" value="Methyltransf_11"/>
</dbReference>
<dbReference type="PANTHER" id="PTHR42912">
    <property type="entry name" value="METHYLTRANSFERASE"/>
    <property type="match status" value="1"/>
</dbReference>
<evidence type="ECO:0000313" key="3">
    <source>
        <dbReference type="Proteomes" id="UP000317835"/>
    </source>
</evidence>
<evidence type="ECO:0000259" key="1">
    <source>
        <dbReference type="Pfam" id="PF08241"/>
    </source>
</evidence>
<dbReference type="GO" id="GO:0032259">
    <property type="term" value="P:methylation"/>
    <property type="evidence" value="ECO:0007669"/>
    <property type="project" value="UniProtKB-KW"/>
</dbReference>
<reference evidence="2 3" key="1">
    <citation type="submission" date="2019-02" db="EMBL/GenBank/DDBJ databases">
        <title>Deep-cultivation of Planctomycetes and their phenomic and genomic characterization uncovers novel biology.</title>
        <authorList>
            <person name="Wiegand S."/>
            <person name="Jogler M."/>
            <person name="Boedeker C."/>
            <person name="Pinto D."/>
            <person name="Vollmers J."/>
            <person name="Rivas-Marin E."/>
            <person name="Kohn T."/>
            <person name="Peeters S.H."/>
            <person name="Heuer A."/>
            <person name="Rast P."/>
            <person name="Oberbeckmann S."/>
            <person name="Bunk B."/>
            <person name="Jeske O."/>
            <person name="Meyerdierks A."/>
            <person name="Storesund J.E."/>
            <person name="Kallscheuer N."/>
            <person name="Luecker S."/>
            <person name="Lage O.M."/>
            <person name="Pohl T."/>
            <person name="Merkel B.J."/>
            <person name="Hornburger P."/>
            <person name="Mueller R.-W."/>
            <person name="Bruemmer F."/>
            <person name="Labrenz M."/>
            <person name="Spormann A.M."/>
            <person name="Op den Camp H."/>
            <person name="Overmann J."/>
            <person name="Amann R."/>
            <person name="Jetten M.S.M."/>
            <person name="Mascher T."/>
            <person name="Medema M.H."/>
            <person name="Devos D.P."/>
            <person name="Kaster A.-K."/>
            <person name="Ovreas L."/>
            <person name="Rohde M."/>
            <person name="Galperin M.Y."/>
            <person name="Jogler C."/>
        </authorList>
    </citation>
    <scope>NUCLEOTIDE SEQUENCE [LARGE SCALE GENOMIC DNA]</scope>
    <source>
        <strain evidence="2 3">ElP</strain>
    </source>
</reference>
<dbReference type="InterPro" id="IPR029063">
    <property type="entry name" value="SAM-dependent_MTases_sf"/>
</dbReference>
<feature type="domain" description="Methyltransferase type 11" evidence="1">
    <location>
        <begin position="110"/>
        <end position="202"/>
    </location>
</feature>
<dbReference type="Gene3D" id="3.40.50.150">
    <property type="entry name" value="Vaccinia Virus protein VP39"/>
    <property type="match status" value="1"/>
</dbReference>
<dbReference type="GO" id="GO:0008757">
    <property type="term" value="F:S-adenosylmethionine-dependent methyltransferase activity"/>
    <property type="evidence" value="ECO:0007669"/>
    <property type="project" value="InterPro"/>
</dbReference>
<keyword evidence="3" id="KW-1185">Reference proteome</keyword>
<dbReference type="EMBL" id="CP036426">
    <property type="protein sequence ID" value="QDV34363.1"/>
    <property type="molecule type" value="Genomic_DNA"/>
</dbReference>
<dbReference type="InterPro" id="IPR050508">
    <property type="entry name" value="Methyltransf_Superfamily"/>
</dbReference>
<dbReference type="CDD" id="cd02440">
    <property type="entry name" value="AdoMet_MTases"/>
    <property type="match status" value="1"/>
</dbReference>
<dbReference type="OrthoDB" id="253007at2"/>
<dbReference type="RefSeq" id="WP_145269202.1">
    <property type="nucleotide sequence ID" value="NZ_CP036426.1"/>
</dbReference>
<name>A0A518H0K2_9BACT</name>
<keyword evidence="2" id="KW-0489">Methyltransferase</keyword>
<dbReference type="SUPFAM" id="SSF53335">
    <property type="entry name" value="S-adenosyl-L-methionine-dependent methyltransferases"/>
    <property type="match status" value="1"/>
</dbReference>
<sequence>MSASIAGKIPETLADVWRCLSCGGDAEGDGAGGPIACRSCGASYPVRDGIVVARDEASDNNEVARAFYDGPLWPKFRFWEWFTFVNLGGERRARSKVLRHLPEGDDLALLDVAIGDGVYLPWLPARWSVVGVDVSEVQLRACRGRSGDRALSLVLGQAEELPVRDGRFDAALSIGAFNYFNDPERALREMARAVRPGGTIVVSDEVPDLTDYLPFRRMGMPGVERWVVSRMMNLGDDFAAMVERHRKLDVEGIARGVLPGCRFERIWRGMGYVFSGRVPG</sequence>
<dbReference type="AlphaFoldDB" id="A0A518H0K2"/>
<dbReference type="SUPFAM" id="SSF158997">
    <property type="entry name" value="Trm112p-like"/>
    <property type="match status" value="1"/>
</dbReference>
<protein>
    <submittedName>
        <fullName evidence="2">Demethylrebeccamycin-D-glucose O-methyltransferase</fullName>
        <ecNumber evidence="2">2.1.1.164</ecNumber>
    </submittedName>
</protein>
<gene>
    <name evidence="2" type="primary">rebM_2</name>
    <name evidence="2" type="ORF">ElP_22480</name>
</gene>